<dbReference type="PANTHER" id="PTHR13799:SF13">
    <property type="entry name" value="NIF3-LIKE PROTEIN 1"/>
    <property type="match status" value="1"/>
</dbReference>
<evidence type="ECO:0000313" key="4">
    <source>
        <dbReference type="Proteomes" id="UP000187429"/>
    </source>
</evidence>
<dbReference type="EMBL" id="LSSM01003866">
    <property type="protein sequence ID" value="OMJ16541.1"/>
    <property type="molecule type" value="Genomic_DNA"/>
</dbReference>
<dbReference type="GO" id="GO:0005739">
    <property type="term" value="C:mitochondrion"/>
    <property type="evidence" value="ECO:0007669"/>
    <property type="project" value="TreeGrafter"/>
</dbReference>
<feature type="binding site" evidence="2">
    <location>
        <position position="240"/>
    </location>
    <ligand>
        <name>a divalent metal cation</name>
        <dbReference type="ChEBI" id="CHEBI:60240"/>
        <label>1</label>
    </ligand>
</feature>
<feature type="binding site" evidence="2">
    <location>
        <position position="70"/>
    </location>
    <ligand>
        <name>a divalent metal cation</name>
        <dbReference type="ChEBI" id="CHEBI:60240"/>
        <label>1</label>
    </ligand>
</feature>
<dbReference type="FunFam" id="3.40.1390.30:FF:000001">
    <property type="entry name" value="GTP cyclohydrolase 1 type 2"/>
    <property type="match status" value="1"/>
</dbReference>
<dbReference type="Proteomes" id="UP000187429">
    <property type="component" value="Unassembled WGS sequence"/>
</dbReference>
<dbReference type="InterPro" id="IPR036069">
    <property type="entry name" value="DUF34/NIF3_sf"/>
</dbReference>
<dbReference type="PANTHER" id="PTHR13799">
    <property type="entry name" value="NGG1 INTERACTING FACTOR 3"/>
    <property type="match status" value="1"/>
</dbReference>
<dbReference type="GO" id="GO:0046872">
    <property type="term" value="F:metal ion binding"/>
    <property type="evidence" value="ECO:0007669"/>
    <property type="project" value="UniProtKB-KW"/>
</dbReference>
<sequence length="282" mass="30227">MSLLTRVTSFMERFAPLKLASGSWDNVGLLLEAPSPRLNANTVFLTIDLTQETLTEALSNESVGVIIAYHPPIFTGWKSLVMSDYKKSLILRAAVAGVSVYSPHTALDSCRLGINNWLANILGPGKSTPITSYDTADLVGQEGAGEGRVLVLDTPITLSELIKKSKLALNLNNIRVARSPIHLKADTENSNLISKIAICAGSGYSVIKSVPADLFFTGEMSHHDMLAATSASISCILAEHSNSERGFLPILKGYMSQALNNSSDSTVNVIVSTHDKDPVSIE</sequence>
<proteinExistence type="inferred from homology"/>
<name>A0A1R1XPH8_9FUNG</name>
<evidence type="ECO:0000256" key="2">
    <source>
        <dbReference type="PIRSR" id="PIRSR602678-1"/>
    </source>
</evidence>
<feature type="binding site" evidence="2">
    <location>
        <position position="108"/>
    </location>
    <ligand>
        <name>a divalent metal cation</name>
        <dbReference type="ChEBI" id="CHEBI:60240"/>
        <label>1</label>
    </ligand>
</feature>
<reference evidence="4" key="1">
    <citation type="submission" date="2017-01" db="EMBL/GenBank/DDBJ databases">
        <authorList>
            <person name="Wang Y."/>
            <person name="White M."/>
            <person name="Kvist S."/>
            <person name="Moncalvo J.-M."/>
        </authorList>
    </citation>
    <scope>NUCLEOTIDE SEQUENCE [LARGE SCALE GENOMIC DNA]</scope>
    <source>
        <strain evidence="4">ID-206-W2</strain>
    </source>
</reference>
<evidence type="ECO:0000313" key="3">
    <source>
        <dbReference type="EMBL" id="OMJ16541.1"/>
    </source>
</evidence>
<organism evidence="3 4">
    <name type="scientific">Smittium culicis</name>
    <dbReference type="NCBI Taxonomy" id="133412"/>
    <lineage>
        <taxon>Eukaryota</taxon>
        <taxon>Fungi</taxon>
        <taxon>Fungi incertae sedis</taxon>
        <taxon>Zoopagomycota</taxon>
        <taxon>Kickxellomycotina</taxon>
        <taxon>Harpellomycetes</taxon>
        <taxon>Harpellales</taxon>
        <taxon>Legeriomycetaceae</taxon>
        <taxon>Smittium</taxon>
    </lineage>
</organism>
<comment type="caution">
    <text evidence="3">The sequence shown here is derived from an EMBL/GenBank/DDBJ whole genome shotgun (WGS) entry which is preliminary data.</text>
</comment>
<keyword evidence="2" id="KW-0479">Metal-binding</keyword>
<dbReference type="NCBIfam" id="TIGR00486">
    <property type="entry name" value="YbgI_SA1388"/>
    <property type="match status" value="1"/>
</dbReference>
<comment type="similarity">
    <text evidence="1">Belongs to the GTP cyclohydrolase I type 2/NIF3 family.</text>
</comment>
<dbReference type="Pfam" id="PF01784">
    <property type="entry name" value="DUF34_NIF3"/>
    <property type="match status" value="1"/>
</dbReference>
<protein>
    <submittedName>
        <fullName evidence="3">Protein NIF3-like protein</fullName>
    </submittedName>
</protein>
<dbReference type="OrthoDB" id="3345469at2759"/>
<dbReference type="AlphaFoldDB" id="A0A1R1XPH8"/>
<dbReference type="Gene3D" id="3.40.1390.30">
    <property type="entry name" value="NIF3 (NGG1p interacting factor 3)-like"/>
    <property type="match status" value="1"/>
</dbReference>
<accession>A0A1R1XPH8</accession>
<dbReference type="InterPro" id="IPR002678">
    <property type="entry name" value="DUF34/NIF3"/>
</dbReference>
<dbReference type="SUPFAM" id="SSF102705">
    <property type="entry name" value="NIF3 (NGG1p interacting factor 3)-like"/>
    <property type="match status" value="1"/>
</dbReference>
<gene>
    <name evidence="3" type="ORF">AYI69_g7807</name>
</gene>
<evidence type="ECO:0000256" key="1">
    <source>
        <dbReference type="ARBA" id="ARBA00006964"/>
    </source>
</evidence>
<keyword evidence="4" id="KW-1185">Reference proteome</keyword>
<feature type="binding site" evidence="2">
    <location>
        <position position="244"/>
    </location>
    <ligand>
        <name>a divalent metal cation</name>
        <dbReference type="ChEBI" id="CHEBI:60240"/>
        <label>1</label>
    </ligand>
</feature>